<dbReference type="Proteomes" id="UP000324222">
    <property type="component" value="Unassembled WGS sequence"/>
</dbReference>
<feature type="compositionally biased region" description="Low complexity" evidence="1">
    <location>
        <begin position="11"/>
        <end position="28"/>
    </location>
</feature>
<evidence type="ECO:0000256" key="1">
    <source>
        <dbReference type="SAM" id="MobiDB-lite"/>
    </source>
</evidence>
<name>A0A5B7I5J2_PORTR</name>
<keyword evidence="3" id="KW-1185">Reference proteome</keyword>
<evidence type="ECO:0000313" key="2">
    <source>
        <dbReference type="EMBL" id="MPC77395.1"/>
    </source>
</evidence>
<reference evidence="2 3" key="1">
    <citation type="submission" date="2019-05" db="EMBL/GenBank/DDBJ databases">
        <title>Another draft genome of Portunus trituberculatus and its Hox gene families provides insights of decapod evolution.</title>
        <authorList>
            <person name="Jeong J.-H."/>
            <person name="Song I."/>
            <person name="Kim S."/>
            <person name="Choi T."/>
            <person name="Kim D."/>
            <person name="Ryu S."/>
            <person name="Kim W."/>
        </authorList>
    </citation>
    <scope>NUCLEOTIDE SEQUENCE [LARGE SCALE GENOMIC DNA]</scope>
    <source>
        <tissue evidence="2">Muscle</tissue>
    </source>
</reference>
<comment type="caution">
    <text evidence="2">The sequence shown here is derived from an EMBL/GenBank/DDBJ whole genome shotgun (WGS) entry which is preliminary data.</text>
</comment>
<protein>
    <submittedName>
        <fullName evidence="2">Uncharacterized protein</fullName>
    </submittedName>
</protein>
<feature type="region of interest" description="Disordered" evidence="1">
    <location>
        <begin position="1"/>
        <end position="51"/>
    </location>
</feature>
<organism evidence="2 3">
    <name type="scientific">Portunus trituberculatus</name>
    <name type="common">Swimming crab</name>
    <name type="synonym">Neptunus trituberculatus</name>
    <dbReference type="NCBI Taxonomy" id="210409"/>
    <lineage>
        <taxon>Eukaryota</taxon>
        <taxon>Metazoa</taxon>
        <taxon>Ecdysozoa</taxon>
        <taxon>Arthropoda</taxon>
        <taxon>Crustacea</taxon>
        <taxon>Multicrustacea</taxon>
        <taxon>Malacostraca</taxon>
        <taxon>Eumalacostraca</taxon>
        <taxon>Eucarida</taxon>
        <taxon>Decapoda</taxon>
        <taxon>Pleocyemata</taxon>
        <taxon>Brachyura</taxon>
        <taxon>Eubrachyura</taxon>
        <taxon>Portunoidea</taxon>
        <taxon>Portunidae</taxon>
        <taxon>Portuninae</taxon>
        <taxon>Portunus</taxon>
    </lineage>
</organism>
<dbReference type="EMBL" id="VSRR010045758">
    <property type="protein sequence ID" value="MPC77395.1"/>
    <property type="molecule type" value="Genomic_DNA"/>
</dbReference>
<accession>A0A5B7I5J2</accession>
<proteinExistence type="predicted"/>
<sequence length="70" mass="7269">MSPETNGCGNSDLEAASEGGAEGDASGSTTVPLRQGRHVWKHPGRKGDTKTSYEVDIIIRGTAIHLSASC</sequence>
<evidence type="ECO:0000313" key="3">
    <source>
        <dbReference type="Proteomes" id="UP000324222"/>
    </source>
</evidence>
<gene>
    <name evidence="2" type="ORF">E2C01_071847</name>
</gene>
<dbReference type="AlphaFoldDB" id="A0A5B7I5J2"/>
<feature type="compositionally biased region" description="Basic residues" evidence="1">
    <location>
        <begin position="35"/>
        <end position="44"/>
    </location>
</feature>